<dbReference type="Gene3D" id="2.60.120.260">
    <property type="entry name" value="Galactose-binding domain-like"/>
    <property type="match status" value="1"/>
</dbReference>
<accession>A0A8S5ULA7</accession>
<organism evidence="1">
    <name type="scientific">Siphoviridae sp. ctICF6</name>
    <dbReference type="NCBI Taxonomy" id="2825427"/>
    <lineage>
        <taxon>Viruses</taxon>
        <taxon>Duplodnaviria</taxon>
        <taxon>Heunggongvirae</taxon>
        <taxon>Uroviricota</taxon>
        <taxon>Caudoviricetes</taxon>
    </lineage>
</organism>
<dbReference type="GO" id="GO:0016829">
    <property type="term" value="F:lyase activity"/>
    <property type="evidence" value="ECO:0007669"/>
    <property type="project" value="UniProtKB-KW"/>
</dbReference>
<protein>
    <submittedName>
        <fullName evidence="1">Hyaluronate lyase</fullName>
    </submittedName>
</protein>
<keyword evidence="1" id="KW-0456">Lyase</keyword>
<name>A0A8S5ULA7_9CAUD</name>
<proteinExistence type="predicted"/>
<reference evidence="1" key="1">
    <citation type="journal article" date="2021" name="Proc. Natl. Acad. Sci. U.S.A.">
        <title>A Catalog of Tens of Thousands of Viruses from Human Metagenomes Reveals Hidden Associations with Chronic Diseases.</title>
        <authorList>
            <person name="Tisza M.J."/>
            <person name="Buck C.B."/>
        </authorList>
    </citation>
    <scope>NUCLEOTIDE SEQUENCE</scope>
    <source>
        <strain evidence="1">CtICF6</strain>
    </source>
</reference>
<dbReference type="EMBL" id="BK016104">
    <property type="protein sequence ID" value="DAF95170.1"/>
    <property type="molecule type" value="Genomic_DNA"/>
</dbReference>
<evidence type="ECO:0000313" key="1">
    <source>
        <dbReference type="EMBL" id="DAF95170.1"/>
    </source>
</evidence>
<sequence>MMSTLANCPSRRAPKFDIKILKSTGATTSGGDNTWSAAGYASTLNMPASHDFGEFTDNLIPNGNFDEGQVKWTPADAITKNSVANSNPNVVTLQKSASATSDVFVIPPNQTLRLTGYCMGWNVGKSGTVLIQIVSPQQEVLSESKLVIDSYAAWDSFSKTFTTGGTSLECSVKLTNNDSPAALLFDSLSLVST</sequence>